<organism evidence="1 2">
    <name type="scientific">Janthinobacterium svalbardensis</name>
    <dbReference type="NCBI Taxonomy" id="368607"/>
    <lineage>
        <taxon>Bacteria</taxon>
        <taxon>Pseudomonadati</taxon>
        <taxon>Pseudomonadota</taxon>
        <taxon>Betaproteobacteria</taxon>
        <taxon>Burkholderiales</taxon>
        <taxon>Oxalobacteraceae</taxon>
        <taxon>Janthinobacterium</taxon>
    </lineage>
</organism>
<dbReference type="KEGG" id="jsv:CNX70_11600"/>
<accession>A0A290WV23</accession>
<sequence length="375" mass="40471">MKATTTTTAIASAVTVLAGLYFALPTLSRVATNPFPGIYSIIDPVTGETKDVLKVKPLLGEYVVLARFTGHGPWTGPIYAKVMGDSDSYASPPLFQQDRMVSALSLGDMGYLYHTPGNSDSRVGPSDTGYISNIASFGITPLFHRPLLAGHDERGERGLHAYTPGTAERKVVVSTLNYSPRMIQVGISTAGNPHNAVDTDPLHPYMSSAASCCFYLPAQAAAPLEVKLEYRWLPKGKPEVLAVTLPTNSDADELLILVQADGTMSVEFRTPGKDLDLTPEGVKSINGKPYPLPPAAERKTRLAAELLRRKRFLNDISRLRDKAAGESGDVAYQLRYLIDEYEKTITYLEAFSACTGSLATCDKQATAAARAPSQL</sequence>
<dbReference type="RefSeq" id="WP_096234797.1">
    <property type="nucleotide sequence ID" value="NZ_CP023422.1"/>
</dbReference>
<evidence type="ECO:0000313" key="1">
    <source>
        <dbReference type="EMBL" id="ATD60737.1"/>
    </source>
</evidence>
<dbReference type="EMBL" id="CP023422">
    <property type="protein sequence ID" value="ATD60737.1"/>
    <property type="molecule type" value="Genomic_DNA"/>
</dbReference>
<reference evidence="1 2" key="1">
    <citation type="submission" date="2017-09" db="EMBL/GenBank/DDBJ databases">
        <title>Complete genome sequence of Janthinobacterium svalbardensis PAMC 27463.</title>
        <authorList>
            <person name="Cho Y.-J."/>
            <person name="Cho A."/>
            <person name="Kim O.-S."/>
            <person name="Lee J.-I."/>
        </authorList>
    </citation>
    <scope>NUCLEOTIDE SEQUENCE [LARGE SCALE GENOMIC DNA]</scope>
    <source>
        <strain evidence="1 2">PAMC 27463</strain>
    </source>
</reference>
<keyword evidence="2" id="KW-1185">Reference proteome</keyword>
<name>A0A290WV23_9BURK</name>
<gene>
    <name evidence="1" type="ORF">CNX70_11600</name>
</gene>
<evidence type="ECO:0000313" key="2">
    <source>
        <dbReference type="Proteomes" id="UP000218437"/>
    </source>
</evidence>
<dbReference type="AlphaFoldDB" id="A0A290WV23"/>
<dbReference type="Proteomes" id="UP000218437">
    <property type="component" value="Chromosome"/>
</dbReference>
<protein>
    <submittedName>
        <fullName evidence="1">Uncharacterized protein</fullName>
    </submittedName>
</protein>
<proteinExistence type="predicted"/>